<dbReference type="InterPro" id="IPR001199">
    <property type="entry name" value="Cyt_B5-like_heme/steroid-bd"/>
</dbReference>
<evidence type="ECO:0000259" key="10">
    <source>
        <dbReference type="PROSITE" id="PS50255"/>
    </source>
</evidence>
<name>C1MWS5_MICPC</name>
<feature type="transmembrane region" description="Helical" evidence="9">
    <location>
        <begin position="191"/>
        <end position="211"/>
    </location>
</feature>
<dbReference type="Pfam" id="PF00173">
    <property type="entry name" value="Cyt-b5"/>
    <property type="match status" value="1"/>
</dbReference>
<gene>
    <name evidence="11" type="ORF">MICPUCDRAFT_71053</name>
</gene>
<dbReference type="RefSeq" id="XP_003059679.1">
    <property type="nucleotide sequence ID" value="XM_003059633.1"/>
</dbReference>
<sequence length="459" mass="48499">MAPSPPRSYTRQDVRDGVRVVKGVRAGVGASLIVVDGGVYDVGGFAHPGGERSLRAFVGGARDASSAFRGDGGRSSVRAHAHSDAARRILARLKVGVLVEDDDVDDDDDDDDDDDAATASEDSDDAAASEDGSTTTTTIDAHGVDLSKPLVAQVGALGDAYESWTREPLLGSGPMRFFKSDVLERASRTRWWVVPTVWLPVAFAAFARGVLGVVAATERGRVGGDDSSDSIAAIAGAGDRDDSDAVAARVVVVVVVVVVVATFFAIGAAAWSVGEYVFHRFVFHRAPRTRAGIVAHFLMHGCHHKSPMDALRLVFPPAPWAAVVAASWLAWTRALAPTPATGAIAFAGCLTAYVHYDCVHYFLHHDATIGAIGEREGGEGGGGGGGRSGWRWGPARGWIRRALIGERGGKSELRSTHMKHHYDDCDVSFGITNRVLDRILGTTPNGDAMKGARAKARVD</sequence>
<dbReference type="GeneID" id="9685415"/>
<proteinExistence type="predicted"/>
<dbReference type="KEGG" id="mpp:MICPUCDRAFT_71053"/>
<evidence type="ECO:0000256" key="9">
    <source>
        <dbReference type="SAM" id="Phobius"/>
    </source>
</evidence>
<dbReference type="GO" id="GO:0080132">
    <property type="term" value="F:fatty acid 2-hydroxylase activity"/>
    <property type="evidence" value="ECO:0007669"/>
    <property type="project" value="InterPro"/>
</dbReference>
<feature type="domain" description="Cytochrome b5 heme-binding" evidence="10">
    <location>
        <begin position="6"/>
        <end position="99"/>
    </location>
</feature>
<evidence type="ECO:0000256" key="8">
    <source>
        <dbReference type="SAM" id="MobiDB-lite"/>
    </source>
</evidence>
<evidence type="ECO:0000256" key="2">
    <source>
        <dbReference type="ARBA" id="ARBA00022692"/>
    </source>
</evidence>
<dbReference type="EMBL" id="GG663741">
    <property type="protein sequence ID" value="EEH55631.1"/>
    <property type="molecule type" value="Genomic_DNA"/>
</dbReference>
<dbReference type="InterPro" id="IPR036400">
    <property type="entry name" value="Cyt_B5-like_heme/steroid_sf"/>
</dbReference>
<keyword evidence="7 9" id="KW-0472">Membrane</keyword>
<evidence type="ECO:0000256" key="5">
    <source>
        <dbReference type="ARBA" id="ARBA00023002"/>
    </source>
</evidence>
<keyword evidence="3" id="KW-0256">Endoplasmic reticulum</keyword>
<keyword evidence="4 9" id="KW-1133">Transmembrane helix</keyword>
<evidence type="ECO:0000256" key="1">
    <source>
        <dbReference type="ARBA" id="ARBA00004477"/>
    </source>
</evidence>
<dbReference type="Proteomes" id="UP000001876">
    <property type="component" value="Unassembled WGS sequence"/>
</dbReference>
<dbReference type="PROSITE" id="PS50255">
    <property type="entry name" value="CYTOCHROME_B5_2"/>
    <property type="match status" value="1"/>
</dbReference>
<organism evidence="12">
    <name type="scientific">Micromonas pusilla (strain CCMP1545)</name>
    <name type="common">Picoplanktonic green alga</name>
    <dbReference type="NCBI Taxonomy" id="564608"/>
    <lineage>
        <taxon>Eukaryota</taxon>
        <taxon>Viridiplantae</taxon>
        <taxon>Chlorophyta</taxon>
        <taxon>Mamiellophyceae</taxon>
        <taxon>Mamiellales</taxon>
        <taxon>Mamiellaceae</taxon>
        <taxon>Micromonas</taxon>
    </lineage>
</organism>
<feature type="compositionally biased region" description="Low complexity" evidence="8">
    <location>
        <begin position="129"/>
        <end position="140"/>
    </location>
</feature>
<keyword evidence="5" id="KW-0560">Oxidoreductase</keyword>
<dbReference type="PANTHER" id="PTHR12863">
    <property type="entry name" value="FATTY ACID HYDROXYLASE"/>
    <property type="match status" value="1"/>
</dbReference>
<feature type="compositionally biased region" description="Acidic residues" evidence="8">
    <location>
        <begin position="101"/>
        <end position="128"/>
    </location>
</feature>
<dbReference type="AlphaFoldDB" id="C1MWS5"/>
<keyword evidence="2 9" id="KW-0812">Transmembrane</keyword>
<evidence type="ECO:0000256" key="3">
    <source>
        <dbReference type="ARBA" id="ARBA00022824"/>
    </source>
</evidence>
<dbReference type="SMART" id="SM01117">
    <property type="entry name" value="Cyt-b5"/>
    <property type="match status" value="1"/>
</dbReference>
<dbReference type="STRING" id="564608.C1MWS5"/>
<feature type="region of interest" description="Disordered" evidence="8">
    <location>
        <begin position="101"/>
        <end position="140"/>
    </location>
</feature>
<feature type="transmembrane region" description="Helical" evidence="9">
    <location>
        <begin position="250"/>
        <end position="278"/>
    </location>
</feature>
<keyword evidence="6" id="KW-0443">Lipid metabolism</keyword>
<dbReference type="PANTHER" id="PTHR12863:SF1">
    <property type="entry name" value="FATTY ACID 2-HYDROXYLASE"/>
    <property type="match status" value="1"/>
</dbReference>
<evidence type="ECO:0000256" key="4">
    <source>
        <dbReference type="ARBA" id="ARBA00022989"/>
    </source>
</evidence>
<protein>
    <submittedName>
        <fullName evidence="11">Predicted protein</fullName>
    </submittedName>
</protein>
<dbReference type="eggNOG" id="KOG0539">
    <property type="taxonomic scope" value="Eukaryota"/>
</dbReference>
<dbReference type="GO" id="GO:0006631">
    <property type="term" value="P:fatty acid metabolic process"/>
    <property type="evidence" value="ECO:0007669"/>
    <property type="project" value="TreeGrafter"/>
</dbReference>
<evidence type="ECO:0000256" key="7">
    <source>
        <dbReference type="ARBA" id="ARBA00023136"/>
    </source>
</evidence>
<dbReference type="OrthoDB" id="260519at2759"/>
<accession>C1MWS5</accession>
<dbReference type="Gene3D" id="3.10.120.10">
    <property type="entry name" value="Cytochrome b5-like heme/steroid binding domain"/>
    <property type="match status" value="1"/>
</dbReference>
<evidence type="ECO:0000256" key="6">
    <source>
        <dbReference type="ARBA" id="ARBA00023098"/>
    </source>
</evidence>
<reference evidence="11 12" key="1">
    <citation type="journal article" date="2009" name="Science">
        <title>Green evolution and dynamic adaptations revealed by genomes of the marine picoeukaryotes Micromonas.</title>
        <authorList>
            <person name="Worden A.Z."/>
            <person name="Lee J.H."/>
            <person name="Mock T."/>
            <person name="Rouze P."/>
            <person name="Simmons M.P."/>
            <person name="Aerts A.L."/>
            <person name="Allen A.E."/>
            <person name="Cuvelier M.L."/>
            <person name="Derelle E."/>
            <person name="Everett M.V."/>
            <person name="Foulon E."/>
            <person name="Grimwood J."/>
            <person name="Gundlach H."/>
            <person name="Henrissat B."/>
            <person name="Napoli C."/>
            <person name="McDonald S.M."/>
            <person name="Parker M.S."/>
            <person name="Rombauts S."/>
            <person name="Salamov A."/>
            <person name="Von Dassow P."/>
            <person name="Badger J.H."/>
            <person name="Coutinho P.M."/>
            <person name="Demir E."/>
            <person name="Dubchak I."/>
            <person name="Gentemann C."/>
            <person name="Eikrem W."/>
            <person name="Gready J.E."/>
            <person name="John U."/>
            <person name="Lanier W."/>
            <person name="Lindquist E.A."/>
            <person name="Lucas S."/>
            <person name="Mayer K.F."/>
            <person name="Moreau H."/>
            <person name="Not F."/>
            <person name="Otillar R."/>
            <person name="Panaud O."/>
            <person name="Pangilinan J."/>
            <person name="Paulsen I."/>
            <person name="Piegu B."/>
            <person name="Poliakov A."/>
            <person name="Robbens S."/>
            <person name="Schmutz J."/>
            <person name="Toulza E."/>
            <person name="Wyss T."/>
            <person name="Zelensky A."/>
            <person name="Zhou K."/>
            <person name="Armbrust E.V."/>
            <person name="Bhattacharya D."/>
            <person name="Goodenough U.W."/>
            <person name="Van de Peer Y."/>
            <person name="Grigoriev I.V."/>
        </authorList>
    </citation>
    <scope>NUCLEOTIDE SEQUENCE [LARGE SCALE GENOMIC DNA]</scope>
    <source>
        <strain evidence="11 12">CCMP1545</strain>
    </source>
</reference>
<dbReference type="OMA" id="WTIVEYF"/>
<dbReference type="SUPFAM" id="SSF55856">
    <property type="entry name" value="Cytochrome b5-like heme/steroid binding domain"/>
    <property type="match status" value="1"/>
</dbReference>
<evidence type="ECO:0000313" key="12">
    <source>
        <dbReference type="Proteomes" id="UP000001876"/>
    </source>
</evidence>
<evidence type="ECO:0000313" key="11">
    <source>
        <dbReference type="EMBL" id="EEH55631.1"/>
    </source>
</evidence>
<comment type="subcellular location">
    <subcellularLocation>
        <location evidence="1">Endoplasmic reticulum membrane</location>
        <topology evidence="1">Multi-pass membrane protein</topology>
    </subcellularLocation>
</comment>
<dbReference type="GO" id="GO:0005789">
    <property type="term" value="C:endoplasmic reticulum membrane"/>
    <property type="evidence" value="ECO:0007669"/>
    <property type="project" value="UniProtKB-SubCell"/>
</dbReference>
<dbReference type="InterPro" id="IPR014430">
    <property type="entry name" value="Scs7"/>
</dbReference>
<keyword evidence="12" id="KW-1185">Reference proteome</keyword>